<feature type="compositionally biased region" description="Polar residues" evidence="1">
    <location>
        <begin position="85"/>
        <end position="95"/>
    </location>
</feature>
<evidence type="ECO:0000256" key="1">
    <source>
        <dbReference type="SAM" id="MobiDB-lite"/>
    </source>
</evidence>
<accession>A0ABV0BEV5</accession>
<evidence type="ECO:0000313" key="4">
    <source>
        <dbReference type="Proteomes" id="UP001427805"/>
    </source>
</evidence>
<name>A0ABV0BEV5_9SPHN</name>
<evidence type="ECO:0000313" key="3">
    <source>
        <dbReference type="EMBL" id="MEN3749775.1"/>
    </source>
</evidence>
<keyword evidence="2" id="KW-0472">Membrane</keyword>
<comment type="caution">
    <text evidence="3">The sequence shown here is derived from an EMBL/GenBank/DDBJ whole genome shotgun (WGS) entry which is preliminary data.</text>
</comment>
<reference evidence="3 4" key="1">
    <citation type="submission" date="2024-05" db="EMBL/GenBank/DDBJ databases">
        <title>Sphingomonas sp. HF-S3 16S ribosomal RNA gene Genome sequencing and assembly.</title>
        <authorList>
            <person name="Lee H."/>
        </authorList>
    </citation>
    <scope>NUCLEOTIDE SEQUENCE [LARGE SCALE GENOMIC DNA]</scope>
    <source>
        <strain evidence="3 4">HF-S3</strain>
    </source>
</reference>
<keyword evidence="4" id="KW-1185">Reference proteome</keyword>
<proteinExistence type="predicted"/>
<organism evidence="3 4">
    <name type="scientific">Sphingomonas rustica</name>
    <dbReference type="NCBI Taxonomy" id="3103142"/>
    <lineage>
        <taxon>Bacteria</taxon>
        <taxon>Pseudomonadati</taxon>
        <taxon>Pseudomonadota</taxon>
        <taxon>Alphaproteobacteria</taxon>
        <taxon>Sphingomonadales</taxon>
        <taxon>Sphingomonadaceae</taxon>
        <taxon>Sphingomonas</taxon>
    </lineage>
</organism>
<feature type="transmembrane region" description="Helical" evidence="2">
    <location>
        <begin position="289"/>
        <end position="310"/>
    </location>
</feature>
<protein>
    <recommendedName>
        <fullName evidence="5">J domain-containing protein</fullName>
    </recommendedName>
</protein>
<feature type="region of interest" description="Disordered" evidence="1">
    <location>
        <begin position="67"/>
        <end position="98"/>
    </location>
</feature>
<sequence length="314" mass="35601">MSWRHPCWAELGIEPTSDQRAIRVAYTRKLKTIDPERDPQAFIALREAFEAANEGAPASIAAPMVEEQPAMSPSGETIARERPRGTSQPRPSTGPTLDALSHALSEVLGSHRGPQHWLSDEDKQRLLDRWEALRDHKDMALVAGHANVERWISKLIAQTLPLSQPLVVPVVDYFGWSTSDGTLHQTDEIADVSRHYRLDTFLRLARTPCDTYYPAWAELRRPMTENALLGHVNPDQIRDLLTTIRHAQPELEHELDRARVARWIEHLRSMHDRRSRGFEDGPTGDTSRAFIWVICAVAFFVVGPIVNKLIGWLL</sequence>
<dbReference type="Proteomes" id="UP001427805">
    <property type="component" value="Unassembled WGS sequence"/>
</dbReference>
<gene>
    <name evidence="3" type="ORF">TPR58_21565</name>
</gene>
<dbReference type="EMBL" id="JBDIZK010000017">
    <property type="protein sequence ID" value="MEN3749775.1"/>
    <property type="molecule type" value="Genomic_DNA"/>
</dbReference>
<evidence type="ECO:0008006" key="5">
    <source>
        <dbReference type="Google" id="ProtNLM"/>
    </source>
</evidence>
<evidence type="ECO:0000256" key="2">
    <source>
        <dbReference type="SAM" id="Phobius"/>
    </source>
</evidence>
<keyword evidence="2" id="KW-1133">Transmembrane helix</keyword>
<dbReference type="RefSeq" id="WP_346248826.1">
    <property type="nucleotide sequence ID" value="NZ_JBDIZK010000017.1"/>
</dbReference>
<keyword evidence="2" id="KW-0812">Transmembrane</keyword>